<dbReference type="EMBL" id="JACRVF010000007">
    <property type="protein sequence ID" value="MBC5994886.1"/>
    <property type="molecule type" value="Genomic_DNA"/>
</dbReference>
<dbReference type="AlphaFoldDB" id="A0A923SLH4"/>
<comment type="caution">
    <text evidence="1">The sequence shown here is derived from an EMBL/GenBank/DDBJ whole genome shotgun (WGS) entry which is preliminary data.</text>
</comment>
<accession>A0A923SLH4</accession>
<name>A0A923SLH4_9BACT</name>
<evidence type="ECO:0000313" key="2">
    <source>
        <dbReference type="Proteomes" id="UP000603640"/>
    </source>
</evidence>
<gene>
    <name evidence="1" type="ORF">H8S84_18725</name>
</gene>
<sequence>MKKLFRSFIKPFLSKYEVVCTNYHVIPGMPVNKNQQTHAFERGAATEAREFYIKVVSSDMTKTMAPVEVQLRKIYLRGKTIEQKQFGPVEHLKSLNAKKKKK</sequence>
<dbReference type="Proteomes" id="UP000603640">
    <property type="component" value="Unassembled WGS sequence"/>
</dbReference>
<reference evidence="1" key="1">
    <citation type="submission" date="2020-08" db="EMBL/GenBank/DDBJ databases">
        <title>Pontibacter sp. SD6 16S ribosomal RNA gene Genome sequencing and assembly.</title>
        <authorList>
            <person name="Kang M."/>
        </authorList>
    </citation>
    <scope>NUCLEOTIDE SEQUENCE</scope>
    <source>
        <strain evidence="1">SD6</strain>
    </source>
</reference>
<proteinExistence type="predicted"/>
<dbReference type="RefSeq" id="WP_187068918.1">
    <property type="nucleotide sequence ID" value="NZ_JACRVF010000007.1"/>
</dbReference>
<keyword evidence="2" id="KW-1185">Reference proteome</keyword>
<protein>
    <submittedName>
        <fullName evidence="1">Uncharacterized protein</fullName>
    </submittedName>
</protein>
<organism evidence="1 2">
    <name type="scientific">Pontibacter cellulosilyticus</name>
    <dbReference type="NCBI Taxonomy" id="1720253"/>
    <lineage>
        <taxon>Bacteria</taxon>
        <taxon>Pseudomonadati</taxon>
        <taxon>Bacteroidota</taxon>
        <taxon>Cytophagia</taxon>
        <taxon>Cytophagales</taxon>
        <taxon>Hymenobacteraceae</taxon>
        <taxon>Pontibacter</taxon>
    </lineage>
</organism>
<evidence type="ECO:0000313" key="1">
    <source>
        <dbReference type="EMBL" id="MBC5994886.1"/>
    </source>
</evidence>